<feature type="signal peptide" evidence="1">
    <location>
        <begin position="1"/>
        <end position="22"/>
    </location>
</feature>
<accession>A0A839F420</accession>
<evidence type="ECO:0000313" key="2">
    <source>
        <dbReference type="EMBL" id="MBA8886951.1"/>
    </source>
</evidence>
<dbReference type="NCBIfam" id="TIGR02608">
    <property type="entry name" value="delta_60_rpt"/>
    <property type="match status" value="6"/>
</dbReference>
<dbReference type="Gene3D" id="2.80.10.50">
    <property type="match status" value="3"/>
</dbReference>
<proteinExistence type="predicted"/>
<evidence type="ECO:0000313" key="3">
    <source>
        <dbReference type="Proteomes" id="UP000550401"/>
    </source>
</evidence>
<dbReference type="Proteomes" id="UP000550401">
    <property type="component" value="Unassembled WGS sequence"/>
</dbReference>
<organism evidence="2 3">
    <name type="scientific">Dokdonella fugitiva</name>
    <dbReference type="NCBI Taxonomy" id="328517"/>
    <lineage>
        <taxon>Bacteria</taxon>
        <taxon>Pseudomonadati</taxon>
        <taxon>Pseudomonadota</taxon>
        <taxon>Gammaproteobacteria</taxon>
        <taxon>Lysobacterales</taxon>
        <taxon>Rhodanobacteraceae</taxon>
        <taxon>Dokdonella</taxon>
    </lineage>
</organism>
<sequence length="453" mass="46128">MSKYSLLLFAASLAAMPRPASAHDGDLVDNYANAGLARMGYTNASTNEGSSPLVAADGTSTYCTTRGTTDHGDMVVARVKPDGSPDFSFSTDGRLTIDVGDDTDDTCVAIAAAPDGKVVVAGESYDGTTVSFALARIKANGALDTTFGAGGKQLIGFDVFGATNVHAAAVAVRADGTILLAGGAFTNDGTQFVVARLLPDGSYDTAFNLTGRQRVAFGGSARAYAMAVDAQERIVLAGYTNPGGSETNYDMAIARLLADGSLDASFDGDGRATVAFDIGGASGSNLDIARAMALQADGKIVIGGEVDVSATTTENLDFGIARLTANGALDPSFGSGGRVLVPFDRTPAGLDQLQALRIDAGRIVAAGYAIEGNVSVNAALVRLRADGSRDPTFGNFGRTMLDFGFPATGQLAFGVGSAGARLYVTGLVATTTTTADAYVAALENDGLFADGFE</sequence>
<gene>
    <name evidence="2" type="ORF">FHW12_001142</name>
</gene>
<keyword evidence="3" id="KW-1185">Reference proteome</keyword>
<keyword evidence="1" id="KW-0732">Signal</keyword>
<dbReference type="RefSeq" id="WP_182529983.1">
    <property type="nucleotide sequence ID" value="NZ_JACGXL010000001.1"/>
</dbReference>
<dbReference type="EMBL" id="JACGXL010000001">
    <property type="protein sequence ID" value="MBA8886951.1"/>
    <property type="molecule type" value="Genomic_DNA"/>
</dbReference>
<dbReference type="InterPro" id="IPR013431">
    <property type="entry name" value="Delta_60_rpt"/>
</dbReference>
<dbReference type="Pfam" id="PF17164">
    <property type="entry name" value="DUF5122"/>
    <property type="match status" value="5"/>
</dbReference>
<comment type="caution">
    <text evidence="2">The sequence shown here is derived from an EMBL/GenBank/DDBJ whole genome shotgun (WGS) entry which is preliminary data.</text>
</comment>
<name>A0A839F420_9GAMM</name>
<reference evidence="2 3" key="1">
    <citation type="submission" date="2020-07" db="EMBL/GenBank/DDBJ databases">
        <title>Genomic Encyclopedia of Type Strains, Phase IV (KMG-V): Genome sequencing to study the core and pangenomes of soil and plant-associated prokaryotes.</title>
        <authorList>
            <person name="Whitman W."/>
        </authorList>
    </citation>
    <scope>NUCLEOTIDE SEQUENCE [LARGE SCALE GENOMIC DNA]</scope>
    <source>
        <strain evidence="2 3">RH2WT43</strain>
    </source>
</reference>
<feature type="chain" id="PRO_5032527901" evidence="1">
    <location>
        <begin position="23"/>
        <end position="453"/>
    </location>
</feature>
<evidence type="ECO:0000256" key="1">
    <source>
        <dbReference type="SAM" id="SignalP"/>
    </source>
</evidence>
<protein>
    <submittedName>
        <fullName evidence="2">Putative delta-60 repeat protein</fullName>
    </submittedName>
</protein>
<dbReference type="AlphaFoldDB" id="A0A839F420"/>